<dbReference type="SMART" id="SM00220">
    <property type="entry name" value="S_TKc"/>
    <property type="match status" value="1"/>
</dbReference>
<keyword evidence="5 6" id="KW-0067">ATP-binding</keyword>
<keyword evidence="3 6" id="KW-0547">Nucleotide-binding</keyword>
<evidence type="ECO:0000259" key="10">
    <source>
        <dbReference type="PROSITE" id="PS50011"/>
    </source>
</evidence>
<dbReference type="Gene3D" id="3.30.200.20">
    <property type="entry name" value="Phosphorylase Kinase, domain 1"/>
    <property type="match status" value="1"/>
</dbReference>
<evidence type="ECO:0000256" key="9">
    <source>
        <dbReference type="SAM" id="MobiDB-lite"/>
    </source>
</evidence>
<dbReference type="AlphaFoldDB" id="A0AAD4DEI7"/>
<dbReference type="PANTHER" id="PTHR24345:SF0">
    <property type="entry name" value="CELL CYCLE SERINE_THREONINE-PROTEIN KINASE CDC5_MSD2"/>
    <property type="match status" value="1"/>
</dbReference>
<dbReference type="Pfam" id="PF00069">
    <property type="entry name" value="Pkinase"/>
    <property type="match status" value="1"/>
</dbReference>
<keyword evidence="1 7" id="KW-0723">Serine/threonine-protein kinase</keyword>
<dbReference type="InterPro" id="IPR000719">
    <property type="entry name" value="Prot_kinase_dom"/>
</dbReference>
<dbReference type="PROSITE" id="PS00107">
    <property type="entry name" value="PROTEIN_KINASE_ATP"/>
    <property type="match status" value="1"/>
</dbReference>
<evidence type="ECO:0000256" key="7">
    <source>
        <dbReference type="RuleBase" id="RU000304"/>
    </source>
</evidence>
<dbReference type="InterPro" id="IPR008271">
    <property type="entry name" value="Ser/Thr_kinase_AS"/>
</dbReference>
<evidence type="ECO:0000256" key="8">
    <source>
        <dbReference type="SAM" id="Coils"/>
    </source>
</evidence>
<keyword evidence="2" id="KW-0808">Transferase</keyword>
<keyword evidence="12" id="KW-1185">Reference proteome</keyword>
<dbReference type="PROSITE" id="PS50011">
    <property type="entry name" value="PROTEIN_KINASE_DOM"/>
    <property type="match status" value="1"/>
</dbReference>
<gene>
    <name evidence="11" type="primary">PLK3_3</name>
    <name evidence="11" type="ORF">BGZ95_008031</name>
</gene>
<feature type="compositionally biased region" description="Basic and acidic residues" evidence="9">
    <location>
        <begin position="28"/>
        <end position="42"/>
    </location>
</feature>
<reference evidence="11" key="1">
    <citation type="journal article" date="2020" name="Fungal Divers.">
        <title>Resolving the Mortierellaceae phylogeny through synthesis of multi-gene phylogenetics and phylogenomics.</title>
        <authorList>
            <person name="Vandepol N."/>
            <person name="Liber J."/>
            <person name="Desiro A."/>
            <person name="Na H."/>
            <person name="Kennedy M."/>
            <person name="Barry K."/>
            <person name="Grigoriev I.V."/>
            <person name="Miller A.N."/>
            <person name="O'Donnell K."/>
            <person name="Stajich J.E."/>
            <person name="Bonito G."/>
        </authorList>
    </citation>
    <scope>NUCLEOTIDE SEQUENCE</scope>
    <source>
        <strain evidence="11">NRRL 28262</strain>
    </source>
</reference>
<feature type="compositionally biased region" description="Low complexity" evidence="9">
    <location>
        <begin position="15"/>
        <end position="25"/>
    </location>
</feature>
<evidence type="ECO:0000256" key="3">
    <source>
        <dbReference type="ARBA" id="ARBA00022741"/>
    </source>
</evidence>
<accession>A0AAD4DEI7</accession>
<dbReference type="PANTHER" id="PTHR24345">
    <property type="entry name" value="SERINE/THREONINE-PROTEIN KINASE PLK"/>
    <property type="match status" value="1"/>
</dbReference>
<proteinExistence type="inferred from homology"/>
<dbReference type="PROSITE" id="PS00108">
    <property type="entry name" value="PROTEIN_KINASE_ST"/>
    <property type="match status" value="1"/>
</dbReference>
<evidence type="ECO:0000256" key="1">
    <source>
        <dbReference type="ARBA" id="ARBA00022527"/>
    </source>
</evidence>
<evidence type="ECO:0000313" key="12">
    <source>
        <dbReference type="Proteomes" id="UP001194580"/>
    </source>
</evidence>
<comment type="caution">
    <text evidence="11">The sequence shown here is derived from an EMBL/GenBank/DDBJ whole genome shotgun (WGS) entry which is preliminary data.</text>
</comment>
<keyword evidence="8" id="KW-0175">Coiled coil</keyword>
<dbReference type="InterPro" id="IPR011009">
    <property type="entry name" value="Kinase-like_dom_sf"/>
</dbReference>
<dbReference type="Proteomes" id="UP001194580">
    <property type="component" value="Unassembled WGS sequence"/>
</dbReference>
<dbReference type="GO" id="GO:0005634">
    <property type="term" value="C:nucleus"/>
    <property type="evidence" value="ECO:0007669"/>
    <property type="project" value="TreeGrafter"/>
</dbReference>
<dbReference type="InterPro" id="IPR017441">
    <property type="entry name" value="Protein_kinase_ATP_BS"/>
</dbReference>
<sequence length="404" mass="46297">MSSSSNSPIQRGSATDTTTSSNNTDVYKYIRDDDGDRSEEKCGCSYRFSDRVTSNSHSNDRRPVSVANNDTQNKRPQIDPYFMRTVVDEMMENKYTQEKLLGMGSFGYVHRVVDEDGKRFAMKSFKMHKLTDADVQRVIQALAKTFSNLHRNVVAILRGFETPESRTMRGLLQERDQGRLREPEVQFFGRQLAAGLNHLHSIGLAHYDVKLDNLLLTDKMGLKIGDMGLAEHVFECDYIGTPGTVGYRAPEMFRGRIHTTAVDIWSAGIVLLKMVLGYQVTFTGTEDIIHNARLSWGIRDLLWRMLGENPETRYTAQNMLDHEFLKSRGRMTWATRNILAETRPISAYIHIAPDCTKKCARLEGNEQAEVGRLAEEKAFEVEMAQLRREEERHQEELQKALWNY</sequence>
<evidence type="ECO:0000256" key="5">
    <source>
        <dbReference type="ARBA" id="ARBA00022840"/>
    </source>
</evidence>
<feature type="binding site" evidence="6">
    <location>
        <position position="123"/>
    </location>
    <ligand>
        <name>ATP</name>
        <dbReference type="ChEBI" id="CHEBI:30616"/>
    </ligand>
</feature>
<keyword evidence="4 11" id="KW-0418">Kinase</keyword>
<feature type="domain" description="Protein kinase" evidence="10">
    <location>
        <begin position="95"/>
        <end position="325"/>
    </location>
</feature>
<evidence type="ECO:0000313" key="11">
    <source>
        <dbReference type="EMBL" id="KAG0276080.1"/>
    </source>
</evidence>
<feature type="compositionally biased region" description="Polar residues" evidence="9">
    <location>
        <begin position="1"/>
        <end position="14"/>
    </location>
</feature>
<comment type="similarity">
    <text evidence="7">Belongs to the protein kinase superfamily.</text>
</comment>
<dbReference type="EMBL" id="JAAAIL010000406">
    <property type="protein sequence ID" value="KAG0276080.1"/>
    <property type="molecule type" value="Genomic_DNA"/>
</dbReference>
<dbReference type="GO" id="GO:0005524">
    <property type="term" value="F:ATP binding"/>
    <property type="evidence" value="ECO:0007669"/>
    <property type="project" value="UniProtKB-UniRule"/>
</dbReference>
<name>A0AAD4DEI7_9FUNG</name>
<feature type="region of interest" description="Disordered" evidence="9">
    <location>
        <begin position="1"/>
        <end position="76"/>
    </location>
</feature>
<dbReference type="SUPFAM" id="SSF56112">
    <property type="entry name" value="Protein kinase-like (PK-like)"/>
    <property type="match status" value="1"/>
</dbReference>
<dbReference type="Gene3D" id="1.10.510.10">
    <property type="entry name" value="Transferase(Phosphotransferase) domain 1"/>
    <property type="match status" value="1"/>
</dbReference>
<evidence type="ECO:0000256" key="4">
    <source>
        <dbReference type="ARBA" id="ARBA00022777"/>
    </source>
</evidence>
<evidence type="ECO:0000256" key="6">
    <source>
        <dbReference type="PROSITE-ProRule" id="PRU10141"/>
    </source>
</evidence>
<organism evidence="11 12">
    <name type="scientific">Linnemannia exigua</name>
    <dbReference type="NCBI Taxonomy" id="604196"/>
    <lineage>
        <taxon>Eukaryota</taxon>
        <taxon>Fungi</taxon>
        <taxon>Fungi incertae sedis</taxon>
        <taxon>Mucoromycota</taxon>
        <taxon>Mortierellomycotina</taxon>
        <taxon>Mortierellomycetes</taxon>
        <taxon>Mortierellales</taxon>
        <taxon>Mortierellaceae</taxon>
        <taxon>Linnemannia</taxon>
    </lineage>
</organism>
<feature type="coiled-coil region" evidence="8">
    <location>
        <begin position="376"/>
        <end position="403"/>
    </location>
</feature>
<dbReference type="GO" id="GO:0004674">
    <property type="term" value="F:protein serine/threonine kinase activity"/>
    <property type="evidence" value="ECO:0007669"/>
    <property type="project" value="UniProtKB-KW"/>
</dbReference>
<protein>
    <submittedName>
        <fullName evidence="11">Polo-like kinase 3</fullName>
    </submittedName>
</protein>
<evidence type="ECO:0000256" key="2">
    <source>
        <dbReference type="ARBA" id="ARBA00022679"/>
    </source>
</evidence>